<evidence type="ECO:0000313" key="2">
    <source>
        <dbReference type="Proteomes" id="UP001159329"/>
    </source>
</evidence>
<comment type="caution">
    <text evidence="1">The sequence shown here is derived from an EMBL/GenBank/DDBJ whole genome shotgun (WGS) entry which is preliminary data.</text>
</comment>
<proteinExistence type="predicted"/>
<accession>A0AA42I998</accession>
<dbReference type="Proteomes" id="UP001159329">
    <property type="component" value="Unassembled WGS sequence"/>
</dbReference>
<dbReference type="Pfam" id="PF20375">
    <property type="entry name" value="DUF6670"/>
    <property type="match status" value="1"/>
</dbReference>
<protein>
    <submittedName>
        <fullName evidence="1">Uncharacterized protein</fullName>
    </submittedName>
</protein>
<sequence>MEKSAHIPVFYQTGYRNGVKGVLTKAFCKFLKADEQDVIYDTQRPKILKFPPLETVSGPNGMSHYGIMISDLPVPHHFMANMILIDYSGWKAWDDDSLLQSNAKNTISIGQGKAITTHDPLWVLDRMRSNLREDGSLLHFIDEYELRCEYPKFYLKSHVGSFKTDLELTSTDVISWTGSSEMYRHFSLVCTYEGIIEFEDEITPVIAELRDINEGAKRFGKRVRFEVS</sequence>
<gene>
    <name evidence="1" type="ORF">N7644_12650</name>
</gene>
<organism evidence="1 2">
    <name type="scientific">Acinetobacter courvalinii</name>
    <dbReference type="NCBI Taxonomy" id="280147"/>
    <lineage>
        <taxon>Bacteria</taxon>
        <taxon>Pseudomonadati</taxon>
        <taxon>Pseudomonadota</taxon>
        <taxon>Gammaproteobacteria</taxon>
        <taxon>Moraxellales</taxon>
        <taxon>Moraxellaceae</taxon>
        <taxon>Acinetobacter</taxon>
    </lineage>
</organism>
<reference evidence="1" key="1">
    <citation type="submission" date="2022-09" db="EMBL/GenBank/DDBJ databases">
        <title>Intensive care unit water sources are persistently colonized with multi-drug resistant bacteria and are the site of extensive horizontal gene transfer of antibiotic resistance genes.</title>
        <authorList>
            <person name="Diorio-Toth L."/>
        </authorList>
    </citation>
    <scope>NUCLEOTIDE SEQUENCE</scope>
    <source>
        <strain evidence="1">GD04005</strain>
    </source>
</reference>
<dbReference type="RefSeq" id="WP_279695978.1">
    <property type="nucleotide sequence ID" value="NZ_JAOEEO010000003.1"/>
</dbReference>
<dbReference type="EMBL" id="JAOEEO010000003">
    <property type="protein sequence ID" value="MDH0564527.1"/>
    <property type="molecule type" value="Genomic_DNA"/>
</dbReference>
<dbReference type="AlphaFoldDB" id="A0AA42I998"/>
<name>A0AA42I998_9GAMM</name>
<evidence type="ECO:0000313" key="1">
    <source>
        <dbReference type="EMBL" id="MDH0564527.1"/>
    </source>
</evidence>
<dbReference type="InterPro" id="IPR046611">
    <property type="entry name" value="DUF6670"/>
</dbReference>